<protein>
    <submittedName>
        <fullName evidence="5">Regulatory protein BlaR1</fullName>
    </submittedName>
</protein>
<sequence length="599" mass="66895">MILSVLLTGFILSSITAALLMLVKKLFRKQLTAAWHYRLWFLLMIALAIPWVPADVWVAATHPLAPPSSALYDAAASTISGSGDAGAGTAGWLQDFTESVHRSTPDAMDTLASSVWLAGTSVLGLLTLQAWLKIRSMTRTFRSVEHPEVRSLFEQCKQRLKISGTVTAVESPLVKSPMLLGIWRTYVVLPEGFSETYSMEECRYVFLHELSHYKSKDHLTNGLVILFQLLYWYQPLVWIAFRRMRLDRELACDTAVLQLLDEPDYAEYGRALIHLASGLSRPVAYVGASPFTSSKGQIRRRIQWIAAYKAESGRLRRSSLLIFSLVGVLVAGQTQVAAVLGREDDRTYYFASERTVNEDWSAYFGGYEGSFVLYDTQADKYLIHNREQSTWRISPDSTYKIYSALFGLDSGVITGEHSDIPWNGEPSPYEAWNQDQNMYTAIKGSVSWYFRELDRQVGEDRLLAYLKRIGYGNTDLSGGLGQHWLESSLKISPVEQVQLLKALYTNGYGFQPDHIGTVKEAMKLAERDGARLYGKTGTGAVNGREISGWFVGCVESRGNAYFFAAHIQNKDHANGSTAAEMTLSILKDQGIFPAPEASD</sequence>
<dbReference type="CDD" id="cd07341">
    <property type="entry name" value="M56_BlaR1_MecR1_like"/>
    <property type="match status" value="1"/>
</dbReference>
<dbReference type="Pfam" id="PF00905">
    <property type="entry name" value="Transpeptidase"/>
    <property type="match status" value="1"/>
</dbReference>
<dbReference type="InterPro" id="IPR012338">
    <property type="entry name" value="Beta-lactam/transpept-like"/>
</dbReference>
<feature type="domain" description="Peptidase M56" evidence="4">
    <location>
        <begin position="10"/>
        <end position="305"/>
    </location>
</feature>
<evidence type="ECO:0000256" key="1">
    <source>
        <dbReference type="ARBA" id="ARBA00011075"/>
    </source>
</evidence>
<feature type="transmembrane region" description="Helical" evidence="2">
    <location>
        <begin position="39"/>
        <end position="60"/>
    </location>
</feature>
<evidence type="ECO:0000259" key="4">
    <source>
        <dbReference type="Pfam" id="PF05569"/>
    </source>
</evidence>
<feature type="transmembrane region" description="Helical" evidence="2">
    <location>
        <begin position="111"/>
        <end position="132"/>
    </location>
</feature>
<dbReference type="RefSeq" id="WP_013916135.1">
    <property type="nucleotide sequence ID" value="NC_015690.1"/>
</dbReference>
<reference evidence="5 6" key="2">
    <citation type="journal article" date="2013" name="Genome Announc.">
        <title>Genome Sequence of Growth-Improving Paenibacillus mucilaginosus Strain KNP414.</title>
        <authorList>
            <person name="Lu J.J."/>
            <person name="Wang J.F."/>
            <person name="Hu X.F."/>
        </authorList>
    </citation>
    <scope>NUCLEOTIDE SEQUENCE [LARGE SCALE GENOMIC DNA]</scope>
    <source>
        <strain evidence="5 6">KNP414</strain>
    </source>
</reference>
<organism evidence="5 6">
    <name type="scientific">Paenibacillus mucilaginosus (strain KNP414)</name>
    <dbReference type="NCBI Taxonomy" id="1036673"/>
    <lineage>
        <taxon>Bacteria</taxon>
        <taxon>Bacillati</taxon>
        <taxon>Bacillota</taxon>
        <taxon>Bacilli</taxon>
        <taxon>Bacillales</taxon>
        <taxon>Paenibacillaceae</taxon>
        <taxon>Paenibacillus</taxon>
    </lineage>
</organism>
<proteinExistence type="inferred from homology"/>
<gene>
    <name evidence="5" type="ordered locus">KNP414_02413</name>
</gene>
<dbReference type="Pfam" id="PF05569">
    <property type="entry name" value="Peptidase_M56"/>
    <property type="match status" value="1"/>
</dbReference>
<keyword evidence="2" id="KW-0472">Membrane</keyword>
<reference evidence="6" key="1">
    <citation type="submission" date="2011-06" db="EMBL/GenBank/DDBJ databases">
        <title>Complete genome sequence of Paenibacillus mucilaginosus KNP414.</title>
        <authorList>
            <person name="Wang J."/>
            <person name="Hu S."/>
            <person name="Hu X."/>
            <person name="Zhang B."/>
            <person name="Dong D."/>
            <person name="Zhang S."/>
            <person name="Zhao K."/>
            <person name="Wu D."/>
        </authorList>
    </citation>
    <scope>NUCLEOTIDE SEQUENCE [LARGE SCALE GENOMIC DNA]</scope>
    <source>
        <strain evidence="6">KNP414</strain>
    </source>
</reference>
<keyword evidence="2" id="KW-1133">Transmembrane helix</keyword>
<dbReference type="GO" id="GO:0008658">
    <property type="term" value="F:penicillin binding"/>
    <property type="evidence" value="ECO:0007669"/>
    <property type="project" value="InterPro"/>
</dbReference>
<dbReference type="InterPro" id="IPR052173">
    <property type="entry name" value="Beta-lactam_resp_regulator"/>
</dbReference>
<evidence type="ECO:0000256" key="2">
    <source>
        <dbReference type="SAM" id="Phobius"/>
    </source>
</evidence>
<feature type="domain" description="Penicillin-binding protein transpeptidase" evidence="3">
    <location>
        <begin position="369"/>
        <end position="586"/>
    </location>
</feature>
<dbReference type="Gene3D" id="3.40.710.10">
    <property type="entry name" value="DD-peptidase/beta-lactamase superfamily"/>
    <property type="match status" value="1"/>
</dbReference>
<evidence type="ECO:0000313" key="6">
    <source>
        <dbReference type="Proteomes" id="UP000006620"/>
    </source>
</evidence>
<feature type="transmembrane region" description="Helical" evidence="2">
    <location>
        <begin position="6"/>
        <end position="27"/>
    </location>
</feature>
<feature type="transmembrane region" description="Helical" evidence="2">
    <location>
        <begin position="223"/>
        <end position="241"/>
    </location>
</feature>
<dbReference type="SUPFAM" id="SSF56601">
    <property type="entry name" value="beta-lactamase/transpeptidase-like"/>
    <property type="match status" value="1"/>
</dbReference>
<evidence type="ECO:0000259" key="3">
    <source>
        <dbReference type="Pfam" id="PF00905"/>
    </source>
</evidence>
<dbReference type="PANTHER" id="PTHR34978">
    <property type="entry name" value="POSSIBLE SENSOR-TRANSDUCER PROTEIN BLAR"/>
    <property type="match status" value="1"/>
</dbReference>
<name>F8F5G3_PAEMK</name>
<dbReference type="NCBIfam" id="NF000326">
    <property type="entry name" value="blaR1_generic"/>
    <property type="match status" value="1"/>
</dbReference>
<evidence type="ECO:0000313" key="5">
    <source>
        <dbReference type="EMBL" id="AEI40974.1"/>
    </source>
</evidence>
<dbReference type="PANTHER" id="PTHR34978:SF3">
    <property type="entry name" value="SLR0241 PROTEIN"/>
    <property type="match status" value="1"/>
</dbReference>
<dbReference type="HOGENOM" id="CLU_035412_0_2_9"/>
<keyword evidence="2" id="KW-0812">Transmembrane</keyword>
<dbReference type="Proteomes" id="UP000006620">
    <property type="component" value="Chromosome"/>
</dbReference>
<dbReference type="Gene3D" id="3.30.2010.10">
    <property type="entry name" value="Metalloproteases ('zincins'), catalytic domain"/>
    <property type="match status" value="1"/>
</dbReference>
<dbReference type="InterPro" id="IPR001460">
    <property type="entry name" value="PCN-bd_Tpept"/>
</dbReference>
<dbReference type="KEGG" id="pms:KNP414_02413"/>
<comment type="similarity">
    <text evidence="1">Belongs to the peptidase M56 family.</text>
</comment>
<dbReference type="InterPro" id="IPR008756">
    <property type="entry name" value="Peptidase_M56"/>
</dbReference>
<dbReference type="PATRIC" id="fig|1036673.3.peg.2177"/>
<dbReference type="AlphaFoldDB" id="F8F5G3"/>
<accession>F8F5G3</accession>
<dbReference type="EMBL" id="CP002869">
    <property type="protein sequence ID" value="AEI40974.1"/>
    <property type="molecule type" value="Genomic_DNA"/>
</dbReference>